<name>A0A396JTU9_MEDTR</name>
<gene>
    <name evidence="1" type="ORF">MtrunA17_Chr1g0202521</name>
</gene>
<sequence length="198" mass="22246">MHAPSTEHMLALKRILRYVQGTVHFGLHLSPSPITKLLSYTDTDRGGCPDTRRSTSGYCVFLGDNLIAWSSKRQPTLSRSSAEAEYRGVANVVSESCWLRNLLLELHFPIPQATLVYCDNVSAIYLSGNPVQHQRTKHIEMDIHFVREKVARGQARVLHVPSRHQIADIFTKGLPRILFDDFRTSLSVREPPASTVGV</sequence>
<dbReference type="AlphaFoldDB" id="A0A396JTU9"/>
<keyword evidence="1" id="KW-0548">Nucleotidyltransferase</keyword>
<reference evidence="2" key="1">
    <citation type="journal article" date="2018" name="Nat. Plants">
        <title>Whole-genome landscape of Medicago truncatula symbiotic genes.</title>
        <authorList>
            <person name="Pecrix Y."/>
            <person name="Staton S.E."/>
            <person name="Sallet E."/>
            <person name="Lelandais-Briere C."/>
            <person name="Moreau S."/>
            <person name="Carrere S."/>
            <person name="Blein T."/>
            <person name="Jardinaud M.F."/>
            <person name="Latrasse D."/>
            <person name="Zouine M."/>
            <person name="Zahm M."/>
            <person name="Kreplak J."/>
            <person name="Mayjonade B."/>
            <person name="Satge C."/>
            <person name="Perez M."/>
            <person name="Cauet S."/>
            <person name="Marande W."/>
            <person name="Chantry-Darmon C."/>
            <person name="Lopez-Roques C."/>
            <person name="Bouchez O."/>
            <person name="Berard A."/>
            <person name="Debelle F."/>
            <person name="Munos S."/>
            <person name="Bendahmane A."/>
            <person name="Berges H."/>
            <person name="Niebel A."/>
            <person name="Buitink J."/>
            <person name="Frugier F."/>
            <person name="Benhamed M."/>
            <person name="Crespi M."/>
            <person name="Gouzy J."/>
            <person name="Gamas P."/>
        </authorList>
    </citation>
    <scope>NUCLEOTIDE SEQUENCE [LARGE SCALE GENOMIC DNA]</scope>
    <source>
        <strain evidence="2">cv. Jemalong A17</strain>
    </source>
</reference>
<dbReference type="Gramene" id="rna5835">
    <property type="protein sequence ID" value="RHN81750.1"/>
    <property type="gene ID" value="gene5835"/>
</dbReference>
<keyword evidence="1" id="KW-0695">RNA-directed DNA polymerase</keyword>
<dbReference type="Proteomes" id="UP000265566">
    <property type="component" value="Chromosome 1"/>
</dbReference>
<dbReference type="GO" id="GO:0003964">
    <property type="term" value="F:RNA-directed DNA polymerase activity"/>
    <property type="evidence" value="ECO:0007669"/>
    <property type="project" value="UniProtKB-KW"/>
</dbReference>
<dbReference type="PANTHER" id="PTHR11439">
    <property type="entry name" value="GAG-POL-RELATED RETROTRANSPOSON"/>
    <property type="match status" value="1"/>
</dbReference>
<dbReference type="EC" id="2.7.7.49" evidence="1"/>
<dbReference type="SUPFAM" id="SSF56672">
    <property type="entry name" value="DNA/RNA polymerases"/>
    <property type="match status" value="1"/>
</dbReference>
<evidence type="ECO:0000313" key="1">
    <source>
        <dbReference type="EMBL" id="RHN81750.1"/>
    </source>
</evidence>
<dbReference type="CDD" id="cd09272">
    <property type="entry name" value="RNase_HI_RT_Ty1"/>
    <property type="match status" value="1"/>
</dbReference>
<dbReference type="InterPro" id="IPR043502">
    <property type="entry name" value="DNA/RNA_pol_sf"/>
</dbReference>
<organism evidence="1 2">
    <name type="scientific">Medicago truncatula</name>
    <name type="common">Barrel medic</name>
    <name type="synonym">Medicago tribuloides</name>
    <dbReference type="NCBI Taxonomy" id="3880"/>
    <lineage>
        <taxon>Eukaryota</taxon>
        <taxon>Viridiplantae</taxon>
        <taxon>Streptophyta</taxon>
        <taxon>Embryophyta</taxon>
        <taxon>Tracheophyta</taxon>
        <taxon>Spermatophyta</taxon>
        <taxon>Magnoliopsida</taxon>
        <taxon>eudicotyledons</taxon>
        <taxon>Gunneridae</taxon>
        <taxon>Pentapetalae</taxon>
        <taxon>rosids</taxon>
        <taxon>fabids</taxon>
        <taxon>Fabales</taxon>
        <taxon>Fabaceae</taxon>
        <taxon>Papilionoideae</taxon>
        <taxon>50 kb inversion clade</taxon>
        <taxon>NPAAA clade</taxon>
        <taxon>Hologalegina</taxon>
        <taxon>IRL clade</taxon>
        <taxon>Trifolieae</taxon>
        <taxon>Medicago</taxon>
    </lineage>
</organism>
<dbReference type="EMBL" id="PSQE01000001">
    <property type="protein sequence ID" value="RHN81750.1"/>
    <property type="molecule type" value="Genomic_DNA"/>
</dbReference>
<evidence type="ECO:0000313" key="2">
    <source>
        <dbReference type="Proteomes" id="UP000265566"/>
    </source>
</evidence>
<accession>A0A396JTU9</accession>
<keyword evidence="1" id="KW-0808">Transferase</keyword>
<protein>
    <submittedName>
        <fullName evidence="1">Putative RNA-directed DNA polymerase</fullName>
        <ecNumber evidence="1">2.7.7.49</ecNumber>
    </submittedName>
</protein>
<proteinExistence type="predicted"/>
<comment type="caution">
    <text evidence="1">The sequence shown here is derived from an EMBL/GenBank/DDBJ whole genome shotgun (WGS) entry which is preliminary data.</text>
</comment>